<dbReference type="Pfam" id="PF00528">
    <property type="entry name" value="BPD_transp_1"/>
    <property type="match status" value="2"/>
</dbReference>
<comment type="caution">
    <text evidence="8">The sequence shown here is derived from an EMBL/GenBank/DDBJ whole genome shotgun (WGS) entry which is preliminary data.</text>
</comment>
<feature type="compositionally biased region" description="Polar residues" evidence="6">
    <location>
        <begin position="1"/>
        <end position="20"/>
    </location>
</feature>
<feature type="transmembrane region" description="Helical" evidence="5">
    <location>
        <begin position="437"/>
        <end position="456"/>
    </location>
</feature>
<dbReference type="OrthoDB" id="7056428at2"/>
<dbReference type="InterPro" id="IPR000515">
    <property type="entry name" value="MetI-like"/>
</dbReference>
<dbReference type="InterPro" id="IPR017664">
    <property type="entry name" value="AminoethylPonate_ABC_perm-1"/>
</dbReference>
<feature type="transmembrane region" description="Helical" evidence="5">
    <location>
        <begin position="94"/>
        <end position="114"/>
    </location>
</feature>
<comment type="similarity">
    <text evidence="5">Belongs to the binding-protein-dependent transport system permease family.</text>
</comment>
<evidence type="ECO:0000256" key="3">
    <source>
        <dbReference type="ARBA" id="ARBA00022989"/>
    </source>
</evidence>
<feature type="transmembrane region" description="Helical" evidence="5">
    <location>
        <begin position="543"/>
        <end position="569"/>
    </location>
</feature>
<evidence type="ECO:0000256" key="2">
    <source>
        <dbReference type="ARBA" id="ARBA00022692"/>
    </source>
</evidence>
<feature type="domain" description="ABC transmembrane type-1" evidence="7">
    <location>
        <begin position="88"/>
        <end position="285"/>
    </location>
</feature>
<proteinExistence type="inferred from homology"/>
<reference evidence="8 9" key="1">
    <citation type="submission" date="2018-06" db="EMBL/GenBank/DDBJ databases">
        <title>Genomic Encyclopedia of Type Strains, Phase III (KMG-III): the genomes of soil and plant-associated and newly described type strains.</title>
        <authorList>
            <person name="Whitman W."/>
        </authorList>
    </citation>
    <scope>NUCLEOTIDE SEQUENCE [LARGE SCALE GENOMIC DNA]</scope>
    <source>
        <strain evidence="8 9">CECT 7732</strain>
    </source>
</reference>
<feature type="transmembrane region" description="Helical" evidence="5">
    <location>
        <begin position="501"/>
        <end position="523"/>
    </location>
</feature>
<evidence type="ECO:0000256" key="5">
    <source>
        <dbReference type="RuleBase" id="RU363032"/>
    </source>
</evidence>
<dbReference type="EMBL" id="QNRF01000004">
    <property type="protein sequence ID" value="RBO83327.1"/>
    <property type="molecule type" value="Genomic_DNA"/>
</dbReference>
<dbReference type="PANTHER" id="PTHR43496">
    <property type="entry name" value="PROTEIN LPLB"/>
    <property type="match status" value="1"/>
</dbReference>
<dbReference type="GO" id="GO:0055085">
    <property type="term" value="P:transmembrane transport"/>
    <property type="evidence" value="ECO:0007669"/>
    <property type="project" value="InterPro"/>
</dbReference>
<feature type="transmembrane region" description="Helical" evidence="5">
    <location>
        <begin position="168"/>
        <end position="189"/>
    </location>
</feature>
<dbReference type="Proteomes" id="UP000252086">
    <property type="component" value="Unassembled WGS sequence"/>
</dbReference>
<evidence type="ECO:0000256" key="1">
    <source>
        <dbReference type="ARBA" id="ARBA00004651"/>
    </source>
</evidence>
<keyword evidence="5" id="KW-0813">Transport</keyword>
<dbReference type="CDD" id="cd06261">
    <property type="entry name" value="TM_PBP2"/>
    <property type="match status" value="2"/>
</dbReference>
<dbReference type="PROSITE" id="PS50928">
    <property type="entry name" value="ABC_TM1"/>
    <property type="match status" value="2"/>
</dbReference>
<evidence type="ECO:0000313" key="9">
    <source>
        <dbReference type="Proteomes" id="UP000252086"/>
    </source>
</evidence>
<keyword evidence="4 5" id="KW-0472">Membrane</keyword>
<dbReference type="RefSeq" id="WP_113874280.1">
    <property type="nucleotide sequence ID" value="NZ_QNRF01000004.1"/>
</dbReference>
<protein>
    <submittedName>
        <fullName evidence="8">Iron(III) transport system permease protein</fullName>
    </submittedName>
</protein>
<dbReference type="NCBIfam" id="TIGR03262">
    <property type="entry name" value="PhnU2"/>
    <property type="match status" value="1"/>
</dbReference>
<feature type="transmembrane region" description="Helical" evidence="5">
    <location>
        <begin position="69"/>
        <end position="88"/>
    </location>
</feature>
<feature type="transmembrane region" description="Helical" evidence="5">
    <location>
        <begin position="315"/>
        <end position="342"/>
    </location>
</feature>
<sequence>MNQSSLATVDQPKIKTSQGKGSKWLSHRSLDEWSLGAVLMIGVLALFICVVLPIYTLLSKSIENKAGEFVGLANFSHFFATPSLYNAINNSLLIAFLSTFIVTTLSFLTAYGISRTRIPFKGLFRTILVLPILAPSLLPAISLVYLFGNQGIIKELLMGESIYGPIGIVIGSCFWTFPHALMIMLTALANTDARLYESAEVLGASPIRTFFTVTFPAAKYGIISVAFVVFTLVITDFGVPKVIGGQFNVLATDIYKQVIGQQNFEMGATVSVILLLPAILTFITDRWLQRRQSALLTSKAVPWVAPKRLWLDRTFFALMVLVSVVIVGIILMAVYASLVTFWPYNLSLSFNNYNFDLMDGGGWDSYWNSIQMATFTALIGTGFIFFQSYLVAKLKGFQLLKWCFHLFAILPLAVPGLVLGLAYIFFFNAPNNPLNGIYGTMTILVVCTISHFYTVCHLTATTALKQIDAEFESVSASLKVPQIKTFWRVTLPVCMPAVLDIASYLFVNAMTTVSAVVFLYSYHTSLASVAVLNMDDAGDIAPAAAMAVMIMLTCMVARLVHWLLGNVLLKHTQSWRQK</sequence>
<name>A0A366CZT3_9GAMM</name>
<feature type="transmembrane region" description="Helical" evidence="5">
    <location>
        <begin position="266"/>
        <end position="283"/>
    </location>
</feature>
<evidence type="ECO:0000256" key="4">
    <source>
        <dbReference type="ARBA" id="ARBA00023136"/>
    </source>
</evidence>
<feature type="transmembrane region" description="Helical" evidence="5">
    <location>
        <begin position="370"/>
        <end position="392"/>
    </location>
</feature>
<evidence type="ECO:0000259" key="7">
    <source>
        <dbReference type="PROSITE" id="PS50928"/>
    </source>
</evidence>
<evidence type="ECO:0000256" key="6">
    <source>
        <dbReference type="SAM" id="MobiDB-lite"/>
    </source>
</evidence>
<dbReference type="GO" id="GO:0005886">
    <property type="term" value="C:plasma membrane"/>
    <property type="evidence" value="ECO:0007669"/>
    <property type="project" value="UniProtKB-SubCell"/>
</dbReference>
<feature type="transmembrane region" description="Helical" evidence="5">
    <location>
        <begin position="210"/>
        <end position="234"/>
    </location>
</feature>
<comment type="subcellular location">
    <subcellularLocation>
        <location evidence="1 5">Cell membrane</location>
        <topology evidence="1 5">Multi-pass membrane protein</topology>
    </subcellularLocation>
</comment>
<feature type="transmembrane region" description="Helical" evidence="5">
    <location>
        <begin position="126"/>
        <end position="148"/>
    </location>
</feature>
<feature type="transmembrane region" description="Helical" evidence="5">
    <location>
        <begin position="404"/>
        <end position="425"/>
    </location>
</feature>
<evidence type="ECO:0000313" key="8">
    <source>
        <dbReference type="EMBL" id="RBO83327.1"/>
    </source>
</evidence>
<feature type="domain" description="ABC transmembrane type-1" evidence="7">
    <location>
        <begin position="366"/>
        <end position="561"/>
    </location>
</feature>
<dbReference type="Gene3D" id="1.10.3720.10">
    <property type="entry name" value="MetI-like"/>
    <property type="match status" value="2"/>
</dbReference>
<dbReference type="AlphaFoldDB" id="A0A366CZT3"/>
<dbReference type="InterPro" id="IPR035906">
    <property type="entry name" value="MetI-like_sf"/>
</dbReference>
<dbReference type="PANTHER" id="PTHR43496:SF1">
    <property type="entry name" value="POLYGALACTURONAN_RHAMNOGALACTURONAN TRANSPORT SYSTEM PERMEASE PROTEIN YTEP"/>
    <property type="match status" value="1"/>
</dbReference>
<keyword evidence="3 5" id="KW-1133">Transmembrane helix</keyword>
<accession>A0A366CZT3</accession>
<organism evidence="8 9">
    <name type="scientific">Marinomonas aquiplantarum</name>
    <dbReference type="NCBI Taxonomy" id="491951"/>
    <lineage>
        <taxon>Bacteria</taxon>
        <taxon>Pseudomonadati</taxon>
        <taxon>Pseudomonadota</taxon>
        <taxon>Gammaproteobacteria</taxon>
        <taxon>Oceanospirillales</taxon>
        <taxon>Oceanospirillaceae</taxon>
        <taxon>Marinomonas</taxon>
    </lineage>
</organism>
<feature type="transmembrane region" description="Helical" evidence="5">
    <location>
        <begin position="33"/>
        <end position="57"/>
    </location>
</feature>
<keyword evidence="9" id="KW-1185">Reference proteome</keyword>
<feature type="region of interest" description="Disordered" evidence="6">
    <location>
        <begin position="1"/>
        <end position="21"/>
    </location>
</feature>
<dbReference type="SUPFAM" id="SSF161098">
    <property type="entry name" value="MetI-like"/>
    <property type="match status" value="2"/>
</dbReference>
<gene>
    <name evidence="8" type="ORF">DFP76_104142</name>
</gene>
<keyword evidence="2 5" id="KW-0812">Transmembrane</keyword>